<feature type="transmembrane region" description="Helical" evidence="1">
    <location>
        <begin position="104"/>
        <end position="121"/>
    </location>
</feature>
<organism evidence="2 3">
    <name type="scientific">Catenulispora pinistramenti</name>
    <dbReference type="NCBI Taxonomy" id="2705254"/>
    <lineage>
        <taxon>Bacteria</taxon>
        <taxon>Bacillati</taxon>
        <taxon>Actinomycetota</taxon>
        <taxon>Actinomycetes</taxon>
        <taxon>Catenulisporales</taxon>
        <taxon>Catenulisporaceae</taxon>
        <taxon>Catenulispora</taxon>
    </lineage>
</organism>
<comment type="caution">
    <text evidence="2">The sequence shown here is derived from an EMBL/GenBank/DDBJ whole genome shotgun (WGS) entry which is preliminary data.</text>
</comment>
<proteinExistence type="predicted"/>
<sequence length="205" mass="21233">MTTQHGGAHLSDRFHFSPRAARTSVAAEDATSAVDAREVSIAALRIGTGFVFLWAFLDKTFGLHYSTASKSAWIHGGSPTKGFLGHVAVGPFQSAFHSMAGNGFVDWAFMLALLGIGSALIAGVGLRIAAVCGVVLVAMMWLAVYPPAQHTATGAATSSANPLVDDHVLEALALAAVAVFGTGSRLGLGAAWAKLPIVRNHRSLV</sequence>
<accession>A0ABS5KM94</accession>
<dbReference type="RefSeq" id="WP_212008736.1">
    <property type="nucleotide sequence ID" value="NZ_JAAFYZ010000023.1"/>
</dbReference>
<dbReference type="EMBL" id="JAAFYZ010000023">
    <property type="protein sequence ID" value="MBS2547135.1"/>
    <property type="molecule type" value="Genomic_DNA"/>
</dbReference>
<evidence type="ECO:0000256" key="1">
    <source>
        <dbReference type="SAM" id="Phobius"/>
    </source>
</evidence>
<keyword evidence="1" id="KW-0472">Membrane</keyword>
<name>A0ABS5KM94_9ACTN</name>
<feature type="transmembrane region" description="Helical" evidence="1">
    <location>
        <begin position="128"/>
        <end position="148"/>
    </location>
</feature>
<evidence type="ECO:0000313" key="2">
    <source>
        <dbReference type="EMBL" id="MBS2547135.1"/>
    </source>
</evidence>
<keyword evidence="3" id="KW-1185">Reference proteome</keyword>
<keyword evidence="1" id="KW-1133">Transmembrane helix</keyword>
<protein>
    <submittedName>
        <fullName evidence="2">DoxX family membrane protein</fullName>
    </submittedName>
</protein>
<evidence type="ECO:0000313" key="3">
    <source>
        <dbReference type="Proteomes" id="UP000730482"/>
    </source>
</evidence>
<feature type="transmembrane region" description="Helical" evidence="1">
    <location>
        <begin position="39"/>
        <end position="57"/>
    </location>
</feature>
<reference evidence="2 3" key="1">
    <citation type="submission" date="2020-02" db="EMBL/GenBank/DDBJ databases">
        <title>Acidophilic actinobacteria isolated from forest soil.</title>
        <authorList>
            <person name="Golinska P."/>
        </authorList>
    </citation>
    <scope>NUCLEOTIDE SEQUENCE [LARGE SCALE GENOMIC DNA]</scope>
    <source>
        <strain evidence="2 3">NL8</strain>
    </source>
</reference>
<keyword evidence="1" id="KW-0812">Transmembrane</keyword>
<feature type="transmembrane region" description="Helical" evidence="1">
    <location>
        <begin position="168"/>
        <end position="193"/>
    </location>
</feature>
<gene>
    <name evidence="2" type="ORF">KGQ19_09650</name>
</gene>
<dbReference type="Proteomes" id="UP000730482">
    <property type="component" value="Unassembled WGS sequence"/>
</dbReference>